<dbReference type="InterPro" id="IPR050952">
    <property type="entry name" value="TRIM-NHL_E3_ligases"/>
</dbReference>
<sequence>MNTFISKKLILISFIFTLCPISAQMKNTGIEKNWGPRHNRATISPSLVHLELSEKQGFKTVMVATRLMAADVPKETNWAVNDIPGGNPTIGIIDENGVYTAPTSIPSPREIHICAEVPEAVNRFLFATVIIGEEEPKYKPIHIWSEKKDDPDARMSGPHGIGLDQEGNILIADRGSSSVLRYSTTGDFIERIDDGSGSKPGEVNEPREVTSDVEGRIFVTDSKGDRPRVQVWNHKGEFQKIFAEKGRWQGMLLRAHGMDFDHLRRLFVVDVDNMAVKVYDKNGTSLFDWGEEGLAKGQFNAPHGLFVDRAGDVFVTGYYGPTQKFSPEGDFITDFGYGDPPDGAVYFHSVSGDKWGNAYLSVRSKGGYDGAMEGLGEGKHLSIMKFNNNGSFITSWAYSAIEHSESEVAITDDGIVYGLFIGPNDVGVETFVQE</sequence>
<evidence type="ECO:0000256" key="1">
    <source>
        <dbReference type="SAM" id="MobiDB-lite"/>
    </source>
</evidence>
<dbReference type="Gene3D" id="2.120.10.30">
    <property type="entry name" value="TolB, C-terminal domain"/>
    <property type="match status" value="2"/>
</dbReference>
<gene>
    <name evidence="2" type="ORF">METZ01_LOCUS20231</name>
</gene>
<dbReference type="GO" id="GO:0008270">
    <property type="term" value="F:zinc ion binding"/>
    <property type="evidence" value="ECO:0007669"/>
    <property type="project" value="UniProtKB-KW"/>
</dbReference>
<dbReference type="PANTHER" id="PTHR24104:SF25">
    <property type="entry name" value="PROTEIN LIN-41"/>
    <property type="match status" value="1"/>
</dbReference>
<dbReference type="GO" id="GO:0000209">
    <property type="term" value="P:protein polyubiquitination"/>
    <property type="evidence" value="ECO:0007669"/>
    <property type="project" value="TreeGrafter"/>
</dbReference>
<dbReference type="InterPro" id="IPR011042">
    <property type="entry name" value="6-blade_b-propeller_TolB-like"/>
</dbReference>
<feature type="region of interest" description="Disordered" evidence="1">
    <location>
        <begin position="191"/>
        <end position="210"/>
    </location>
</feature>
<organism evidence="2">
    <name type="scientific">marine metagenome</name>
    <dbReference type="NCBI Taxonomy" id="408172"/>
    <lineage>
        <taxon>unclassified sequences</taxon>
        <taxon>metagenomes</taxon>
        <taxon>ecological metagenomes</taxon>
    </lineage>
</organism>
<dbReference type="GO" id="GO:0061630">
    <property type="term" value="F:ubiquitin protein ligase activity"/>
    <property type="evidence" value="ECO:0007669"/>
    <property type="project" value="TreeGrafter"/>
</dbReference>
<dbReference type="PANTHER" id="PTHR24104">
    <property type="entry name" value="E3 UBIQUITIN-PROTEIN LIGASE NHLRC1-RELATED"/>
    <property type="match status" value="1"/>
</dbReference>
<dbReference type="SUPFAM" id="SSF63829">
    <property type="entry name" value="Calcium-dependent phosphotriesterase"/>
    <property type="match status" value="1"/>
</dbReference>
<evidence type="ECO:0000313" key="2">
    <source>
        <dbReference type="EMBL" id="SUZ67377.1"/>
    </source>
</evidence>
<reference evidence="2" key="1">
    <citation type="submission" date="2018-05" db="EMBL/GenBank/DDBJ databases">
        <authorList>
            <person name="Lanie J.A."/>
            <person name="Ng W.-L."/>
            <person name="Kazmierczak K.M."/>
            <person name="Andrzejewski T.M."/>
            <person name="Davidsen T.M."/>
            <person name="Wayne K.J."/>
            <person name="Tettelin H."/>
            <person name="Glass J.I."/>
            <person name="Rusch D."/>
            <person name="Podicherti R."/>
            <person name="Tsui H.-C.T."/>
            <person name="Winkler M.E."/>
        </authorList>
    </citation>
    <scope>NUCLEOTIDE SEQUENCE</scope>
</reference>
<dbReference type="EMBL" id="UINC01001010">
    <property type="protein sequence ID" value="SUZ67377.1"/>
    <property type="molecule type" value="Genomic_DNA"/>
</dbReference>
<dbReference type="GO" id="GO:0043161">
    <property type="term" value="P:proteasome-mediated ubiquitin-dependent protein catabolic process"/>
    <property type="evidence" value="ECO:0007669"/>
    <property type="project" value="TreeGrafter"/>
</dbReference>
<accession>A0A381PMN3</accession>
<dbReference type="AlphaFoldDB" id="A0A381PMN3"/>
<evidence type="ECO:0008006" key="3">
    <source>
        <dbReference type="Google" id="ProtNLM"/>
    </source>
</evidence>
<protein>
    <recommendedName>
        <fullName evidence="3">6-bladed beta-propeller</fullName>
    </recommendedName>
</protein>
<name>A0A381PMN3_9ZZZZ</name>
<proteinExistence type="predicted"/>
<dbReference type="CDD" id="cd05819">
    <property type="entry name" value="NHL"/>
    <property type="match status" value="1"/>
</dbReference>